<accession>A0ABU6YSH7</accession>
<sequence length="105" mass="11969">MRTVIEGELYHCCRHFVLGEGEQWGMRDSPEREKESGGDVGRRQSWVLKPALLSSPLSPKELTLSCCHWLYSATFVFGSPKFARSAAMFLSCCDHHHYKAYIMGK</sequence>
<dbReference type="Proteomes" id="UP001341840">
    <property type="component" value="Unassembled WGS sequence"/>
</dbReference>
<comment type="caution">
    <text evidence="1">The sequence shown here is derived from an EMBL/GenBank/DDBJ whole genome shotgun (WGS) entry which is preliminary data.</text>
</comment>
<organism evidence="1 2">
    <name type="scientific">Stylosanthes scabra</name>
    <dbReference type="NCBI Taxonomy" id="79078"/>
    <lineage>
        <taxon>Eukaryota</taxon>
        <taxon>Viridiplantae</taxon>
        <taxon>Streptophyta</taxon>
        <taxon>Embryophyta</taxon>
        <taxon>Tracheophyta</taxon>
        <taxon>Spermatophyta</taxon>
        <taxon>Magnoliopsida</taxon>
        <taxon>eudicotyledons</taxon>
        <taxon>Gunneridae</taxon>
        <taxon>Pentapetalae</taxon>
        <taxon>rosids</taxon>
        <taxon>fabids</taxon>
        <taxon>Fabales</taxon>
        <taxon>Fabaceae</taxon>
        <taxon>Papilionoideae</taxon>
        <taxon>50 kb inversion clade</taxon>
        <taxon>dalbergioids sensu lato</taxon>
        <taxon>Dalbergieae</taxon>
        <taxon>Pterocarpus clade</taxon>
        <taxon>Stylosanthes</taxon>
    </lineage>
</organism>
<proteinExistence type="predicted"/>
<gene>
    <name evidence="1" type="ORF">PIB30_082142</name>
</gene>
<evidence type="ECO:0000313" key="1">
    <source>
        <dbReference type="EMBL" id="MED6212315.1"/>
    </source>
</evidence>
<name>A0ABU6YSH7_9FABA</name>
<dbReference type="EMBL" id="JASCZI010242908">
    <property type="protein sequence ID" value="MED6212315.1"/>
    <property type="molecule type" value="Genomic_DNA"/>
</dbReference>
<keyword evidence="2" id="KW-1185">Reference proteome</keyword>
<reference evidence="1 2" key="1">
    <citation type="journal article" date="2023" name="Plants (Basel)">
        <title>Bridging the Gap: Combining Genomics and Transcriptomics Approaches to Understand Stylosanthes scabra, an Orphan Legume from the Brazilian Caatinga.</title>
        <authorList>
            <person name="Ferreira-Neto J.R.C."/>
            <person name="da Silva M.D."/>
            <person name="Binneck E."/>
            <person name="de Melo N.F."/>
            <person name="da Silva R.H."/>
            <person name="de Melo A.L.T.M."/>
            <person name="Pandolfi V."/>
            <person name="Bustamante F.O."/>
            <person name="Brasileiro-Vidal A.C."/>
            <person name="Benko-Iseppon A.M."/>
        </authorList>
    </citation>
    <scope>NUCLEOTIDE SEQUENCE [LARGE SCALE GENOMIC DNA]</scope>
    <source>
        <tissue evidence="1">Leaves</tissue>
    </source>
</reference>
<evidence type="ECO:0000313" key="2">
    <source>
        <dbReference type="Proteomes" id="UP001341840"/>
    </source>
</evidence>
<protein>
    <submittedName>
        <fullName evidence="1">Uncharacterized protein</fullName>
    </submittedName>
</protein>